<dbReference type="PANTHER" id="PTHR23278">
    <property type="entry name" value="SIDESTEP PROTEIN"/>
    <property type="match status" value="1"/>
</dbReference>
<accession>A0ABD2P5D5</accession>
<dbReference type="EMBL" id="JABFTP020000185">
    <property type="protein sequence ID" value="KAL3285927.1"/>
    <property type="molecule type" value="Genomic_DNA"/>
</dbReference>
<dbReference type="InterPro" id="IPR036179">
    <property type="entry name" value="Ig-like_dom_sf"/>
</dbReference>
<evidence type="ECO:0000313" key="4">
    <source>
        <dbReference type="Proteomes" id="UP001516400"/>
    </source>
</evidence>
<dbReference type="AlphaFoldDB" id="A0ABD2P5D5"/>
<name>A0ABD2P5D5_9CUCU</name>
<evidence type="ECO:0000259" key="2">
    <source>
        <dbReference type="PROSITE" id="PS50835"/>
    </source>
</evidence>
<dbReference type="PROSITE" id="PS50835">
    <property type="entry name" value="IG_LIKE"/>
    <property type="match status" value="1"/>
</dbReference>
<gene>
    <name evidence="3" type="ORF">HHI36_000445</name>
</gene>
<dbReference type="Gene3D" id="2.60.40.10">
    <property type="entry name" value="Immunoglobulins"/>
    <property type="match status" value="1"/>
</dbReference>
<proteinExistence type="predicted"/>
<dbReference type="InterPro" id="IPR007110">
    <property type="entry name" value="Ig-like_dom"/>
</dbReference>
<evidence type="ECO:0000256" key="1">
    <source>
        <dbReference type="SAM" id="SignalP"/>
    </source>
</evidence>
<keyword evidence="1" id="KW-0732">Signal</keyword>
<dbReference type="SUPFAM" id="SSF48726">
    <property type="entry name" value="Immunoglobulin"/>
    <property type="match status" value="1"/>
</dbReference>
<reference evidence="3 4" key="1">
    <citation type="journal article" date="2021" name="BMC Biol.">
        <title>Horizontally acquired antibacterial genes associated with adaptive radiation of ladybird beetles.</title>
        <authorList>
            <person name="Li H.S."/>
            <person name="Tang X.F."/>
            <person name="Huang Y.H."/>
            <person name="Xu Z.Y."/>
            <person name="Chen M.L."/>
            <person name="Du X.Y."/>
            <person name="Qiu B.Y."/>
            <person name="Chen P.T."/>
            <person name="Zhang W."/>
            <person name="Slipinski A."/>
            <person name="Escalona H.E."/>
            <person name="Waterhouse R.M."/>
            <person name="Zwick A."/>
            <person name="Pang H."/>
        </authorList>
    </citation>
    <scope>NUCLEOTIDE SEQUENCE [LARGE SCALE GENOMIC DNA]</scope>
    <source>
        <strain evidence="3">SYSU2018</strain>
    </source>
</reference>
<sequence>MISEFRILLCQILISPLSIVVTPRCKKGHEQTRIGVLHSEEVQVQCHVDSVPEVNRFSWTYNTSRDVLRVQGSRVKNKGGVSTLHFKPPSSGDEVQSLSCWAVNDVGRQEKPCVFIIVPAGE</sequence>
<feature type="signal peptide" evidence="1">
    <location>
        <begin position="1"/>
        <end position="19"/>
    </location>
</feature>
<dbReference type="Proteomes" id="UP001516400">
    <property type="component" value="Unassembled WGS sequence"/>
</dbReference>
<protein>
    <recommendedName>
        <fullName evidence="2">Ig-like domain-containing protein</fullName>
    </recommendedName>
</protein>
<dbReference type="InterPro" id="IPR013783">
    <property type="entry name" value="Ig-like_fold"/>
</dbReference>
<comment type="caution">
    <text evidence="3">The sequence shown here is derived from an EMBL/GenBank/DDBJ whole genome shotgun (WGS) entry which is preliminary data.</text>
</comment>
<feature type="chain" id="PRO_5044843343" description="Ig-like domain-containing protein" evidence="1">
    <location>
        <begin position="20"/>
        <end position="122"/>
    </location>
</feature>
<evidence type="ECO:0000313" key="3">
    <source>
        <dbReference type="EMBL" id="KAL3285927.1"/>
    </source>
</evidence>
<organism evidence="3 4">
    <name type="scientific">Cryptolaemus montrouzieri</name>
    <dbReference type="NCBI Taxonomy" id="559131"/>
    <lineage>
        <taxon>Eukaryota</taxon>
        <taxon>Metazoa</taxon>
        <taxon>Ecdysozoa</taxon>
        <taxon>Arthropoda</taxon>
        <taxon>Hexapoda</taxon>
        <taxon>Insecta</taxon>
        <taxon>Pterygota</taxon>
        <taxon>Neoptera</taxon>
        <taxon>Endopterygota</taxon>
        <taxon>Coleoptera</taxon>
        <taxon>Polyphaga</taxon>
        <taxon>Cucujiformia</taxon>
        <taxon>Coccinelloidea</taxon>
        <taxon>Coccinellidae</taxon>
        <taxon>Scymninae</taxon>
        <taxon>Scymnini</taxon>
        <taxon>Cryptolaemus</taxon>
    </lineage>
</organism>
<feature type="domain" description="Ig-like" evidence="2">
    <location>
        <begin position="16"/>
        <end position="100"/>
    </location>
</feature>
<keyword evidence="4" id="KW-1185">Reference proteome</keyword>
<dbReference type="PANTHER" id="PTHR23278:SF4">
    <property type="entry name" value="SIDESTEP, ISOFORM C"/>
    <property type="match status" value="1"/>
</dbReference>